<dbReference type="AlphaFoldDB" id="A0A5C5Z3Y0"/>
<proteinExistence type="predicted"/>
<reference evidence="1 2" key="1">
    <citation type="submission" date="2019-02" db="EMBL/GenBank/DDBJ databases">
        <title>Deep-cultivation of Planctomycetes and their phenomic and genomic characterization uncovers novel biology.</title>
        <authorList>
            <person name="Wiegand S."/>
            <person name="Jogler M."/>
            <person name="Boedeker C."/>
            <person name="Pinto D."/>
            <person name="Vollmers J."/>
            <person name="Rivas-Marin E."/>
            <person name="Kohn T."/>
            <person name="Peeters S.H."/>
            <person name="Heuer A."/>
            <person name="Rast P."/>
            <person name="Oberbeckmann S."/>
            <person name="Bunk B."/>
            <person name="Jeske O."/>
            <person name="Meyerdierks A."/>
            <person name="Storesund J.E."/>
            <person name="Kallscheuer N."/>
            <person name="Luecker S."/>
            <person name="Lage O.M."/>
            <person name="Pohl T."/>
            <person name="Merkel B.J."/>
            <person name="Hornburger P."/>
            <person name="Mueller R.-W."/>
            <person name="Bruemmer F."/>
            <person name="Labrenz M."/>
            <person name="Spormann A.M."/>
            <person name="Op Den Camp H."/>
            <person name="Overmann J."/>
            <person name="Amann R."/>
            <person name="Jetten M.S.M."/>
            <person name="Mascher T."/>
            <person name="Medema M.H."/>
            <person name="Devos D.P."/>
            <person name="Kaster A.-K."/>
            <person name="Ovreas L."/>
            <person name="Rohde M."/>
            <person name="Galperin M.Y."/>
            <person name="Jogler C."/>
        </authorList>
    </citation>
    <scope>NUCLEOTIDE SEQUENCE [LARGE SCALE GENOMIC DNA]</scope>
    <source>
        <strain evidence="1 2">CA13</strain>
    </source>
</reference>
<accession>A0A5C5Z3Y0</accession>
<keyword evidence="2" id="KW-1185">Reference proteome</keyword>
<sequence>MIEIARHRALALLSECTGDDIWSVQHCRERRVPQRWIEELTDNYESGFQSNSQTIYVKNQLTNQYQGIRDVDLAMRIAQTLGLDVNRVTATASSRRHIVTAIKEAVMDGD</sequence>
<dbReference type="Proteomes" id="UP000315010">
    <property type="component" value="Unassembled WGS sequence"/>
</dbReference>
<organism evidence="1 2">
    <name type="scientific">Novipirellula herctigrandis</name>
    <dbReference type="NCBI Taxonomy" id="2527986"/>
    <lineage>
        <taxon>Bacteria</taxon>
        <taxon>Pseudomonadati</taxon>
        <taxon>Planctomycetota</taxon>
        <taxon>Planctomycetia</taxon>
        <taxon>Pirellulales</taxon>
        <taxon>Pirellulaceae</taxon>
        <taxon>Novipirellula</taxon>
    </lineage>
</organism>
<evidence type="ECO:0000313" key="2">
    <source>
        <dbReference type="Proteomes" id="UP000315010"/>
    </source>
</evidence>
<comment type="caution">
    <text evidence="1">The sequence shown here is derived from an EMBL/GenBank/DDBJ whole genome shotgun (WGS) entry which is preliminary data.</text>
</comment>
<protein>
    <submittedName>
        <fullName evidence="1">Uncharacterized protein</fullName>
    </submittedName>
</protein>
<gene>
    <name evidence="1" type="ORF">CA13_33700</name>
</gene>
<dbReference type="EMBL" id="SJPJ01000001">
    <property type="protein sequence ID" value="TWT81915.1"/>
    <property type="molecule type" value="Genomic_DNA"/>
</dbReference>
<name>A0A5C5Z3Y0_9BACT</name>
<dbReference type="RefSeq" id="WP_419194406.1">
    <property type="nucleotide sequence ID" value="NZ_SJPJ01000001.1"/>
</dbReference>
<evidence type="ECO:0000313" key="1">
    <source>
        <dbReference type="EMBL" id="TWT81915.1"/>
    </source>
</evidence>